<dbReference type="SUPFAM" id="SSF51971">
    <property type="entry name" value="Nucleotide-binding domain"/>
    <property type="match status" value="1"/>
</dbReference>
<comment type="cofactor">
    <cofactor evidence="1">
        <name>FAD</name>
        <dbReference type="ChEBI" id="CHEBI:57692"/>
    </cofactor>
</comment>
<dbReference type="Proteomes" id="UP001556367">
    <property type="component" value="Unassembled WGS sequence"/>
</dbReference>
<evidence type="ECO:0000256" key="1">
    <source>
        <dbReference type="ARBA" id="ARBA00001974"/>
    </source>
</evidence>
<organism evidence="7 8">
    <name type="scientific">Hohenbuehelia grisea</name>
    <dbReference type="NCBI Taxonomy" id="104357"/>
    <lineage>
        <taxon>Eukaryota</taxon>
        <taxon>Fungi</taxon>
        <taxon>Dikarya</taxon>
        <taxon>Basidiomycota</taxon>
        <taxon>Agaricomycotina</taxon>
        <taxon>Agaricomycetes</taxon>
        <taxon>Agaricomycetidae</taxon>
        <taxon>Agaricales</taxon>
        <taxon>Pleurotineae</taxon>
        <taxon>Pleurotaceae</taxon>
        <taxon>Hohenbuehelia</taxon>
    </lineage>
</organism>
<evidence type="ECO:0000256" key="5">
    <source>
        <dbReference type="ARBA" id="ARBA00023002"/>
    </source>
</evidence>
<accession>A0ABR3JR58</accession>
<name>A0ABR3JR58_9AGAR</name>
<sequence length="382" mass="41713">MSQKDIVVIGAGVVGLTTALKIQEEGSYRVTILAETLPSDPKSIKYTSQWAGAHHVSTDRGDSRMFKFEKDTFDIMWDLSKPGGEAEHCFMRVRQEEYYDAELAKPNPLEDMPDFQYLSNDSVGNAVSGVTFSTVTIDTPIYLNYLLSRFLARGGTIIRASVQHINQVLEGGPQAFLPGRRPVYSTNDKATVDALVICTGLATRTLGGVEDKAMYPIRGQTVLIRAPWIKYGRSGYTASEDLSATGKAPWSYIIPRRSGDVILGGTRDKDDWFPLPRPDTTTKILTRTLALCPELTPPETRSNGRQPTVDDLRSIIVEEGCGLRPAREGGVRVEVEYVSAGANSTAKVPIVYNYGHGGAGFQSSWGTAAEALRLLGMALQDA</sequence>
<evidence type="ECO:0000259" key="6">
    <source>
        <dbReference type="Pfam" id="PF01266"/>
    </source>
</evidence>
<reference evidence="8" key="1">
    <citation type="submission" date="2024-06" db="EMBL/GenBank/DDBJ databases">
        <title>Multi-omics analyses provide insights into the biosynthesis of the anticancer antibiotic pleurotin in Hohenbuehelia grisea.</title>
        <authorList>
            <person name="Weaver J.A."/>
            <person name="Alberti F."/>
        </authorList>
    </citation>
    <scope>NUCLEOTIDE SEQUENCE [LARGE SCALE GENOMIC DNA]</scope>
    <source>
        <strain evidence="8">T-177</strain>
    </source>
</reference>
<feature type="domain" description="FAD dependent oxidoreductase" evidence="6">
    <location>
        <begin position="5"/>
        <end position="370"/>
    </location>
</feature>
<dbReference type="PANTHER" id="PTHR11530">
    <property type="entry name" value="D-AMINO ACID OXIDASE"/>
    <property type="match status" value="1"/>
</dbReference>
<keyword evidence="3" id="KW-0285">Flavoprotein</keyword>
<keyword evidence="8" id="KW-1185">Reference proteome</keyword>
<evidence type="ECO:0000256" key="3">
    <source>
        <dbReference type="ARBA" id="ARBA00022630"/>
    </source>
</evidence>
<proteinExistence type="inferred from homology"/>
<gene>
    <name evidence="7" type="ORF">HGRIS_000276</name>
</gene>
<comment type="caution">
    <text evidence="7">The sequence shown here is derived from an EMBL/GenBank/DDBJ whole genome shotgun (WGS) entry which is preliminary data.</text>
</comment>
<dbReference type="PIRSF" id="PIRSF000189">
    <property type="entry name" value="D-aa_oxidase"/>
    <property type="match status" value="1"/>
</dbReference>
<dbReference type="PANTHER" id="PTHR11530:SF11">
    <property type="entry name" value="D-ASPARTATE OXIDASE"/>
    <property type="match status" value="1"/>
</dbReference>
<keyword evidence="5" id="KW-0560">Oxidoreductase</keyword>
<comment type="similarity">
    <text evidence="2">Belongs to the DAMOX/DASOX family.</text>
</comment>
<dbReference type="InterPro" id="IPR006076">
    <property type="entry name" value="FAD-dep_OxRdtase"/>
</dbReference>
<evidence type="ECO:0000256" key="4">
    <source>
        <dbReference type="ARBA" id="ARBA00022827"/>
    </source>
</evidence>
<dbReference type="EMBL" id="JASNQZ010000004">
    <property type="protein sequence ID" value="KAL0958104.1"/>
    <property type="molecule type" value="Genomic_DNA"/>
</dbReference>
<evidence type="ECO:0000313" key="7">
    <source>
        <dbReference type="EMBL" id="KAL0958104.1"/>
    </source>
</evidence>
<keyword evidence="4" id="KW-0274">FAD</keyword>
<dbReference type="SUPFAM" id="SSF54373">
    <property type="entry name" value="FAD-linked reductases, C-terminal domain"/>
    <property type="match status" value="1"/>
</dbReference>
<evidence type="ECO:0000313" key="8">
    <source>
        <dbReference type="Proteomes" id="UP001556367"/>
    </source>
</evidence>
<evidence type="ECO:0000256" key="2">
    <source>
        <dbReference type="ARBA" id="ARBA00006730"/>
    </source>
</evidence>
<dbReference type="Gene3D" id="3.40.50.720">
    <property type="entry name" value="NAD(P)-binding Rossmann-like Domain"/>
    <property type="match status" value="1"/>
</dbReference>
<dbReference type="InterPro" id="IPR023209">
    <property type="entry name" value="DAO"/>
</dbReference>
<dbReference type="Gene3D" id="3.30.9.10">
    <property type="entry name" value="D-Amino Acid Oxidase, subunit A, domain 2"/>
    <property type="match status" value="1"/>
</dbReference>
<protein>
    <recommendedName>
        <fullName evidence="6">FAD dependent oxidoreductase domain-containing protein</fullName>
    </recommendedName>
</protein>
<dbReference type="Pfam" id="PF01266">
    <property type="entry name" value="DAO"/>
    <property type="match status" value="1"/>
</dbReference>